<dbReference type="InterPro" id="IPR011050">
    <property type="entry name" value="Pectin_lyase_fold/virulence"/>
</dbReference>
<dbReference type="GeneID" id="97765976"/>
<dbReference type="AlphaFoldDB" id="A0A1H4FMD8"/>
<dbReference type="InterPro" id="IPR012334">
    <property type="entry name" value="Pectin_lyas_fold"/>
</dbReference>
<sequence length="400" mass="42833">MSRLIPRTGSSHPGRLTSSPFLLKTSASLLFVSVATALMSSSAIAGSVLTQEALTTAPAVGWASQNGSTTGGSAAAEENIYSVATIDEFKTALAAGSASKIIQITAPIDISGGTAYTSFDDQKARSQLQVPSNTTIIGIGDQGKLTNGSLIVKEVSNVILRNLYIETPVDVEPHFESGDGWNAEWDAMNVQTADHVWIDHVTISDGSFTDDKYTTKDGETYVQHDGALDIKRGSDYVTVSNSRFELHDKTVLIGHSDSNTAQDKGKLHVTFFNNLFNRVRERAPRIRFGNVHAFNNVYIGDVKDTAYPYLYSFGIGTSSSLLSEGNGFTISNLSNSCKVLKAYNGKIFSDKGSMLNGSEIDLSTCGFTAYADTIPYSYTVQPMTTSLSDEIAGNAGFGKL</sequence>
<proteinExistence type="inferred from homology"/>
<comment type="similarity">
    <text evidence="2">Belongs to the polysaccharide lyase 1 family.</text>
</comment>
<dbReference type="eggNOG" id="COG3866">
    <property type="taxonomic scope" value="Bacteria"/>
</dbReference>
<organism evidence="4 5">
    <name type="scientific">Lonsdalea quercina</name>
    <dbReference type="NCBI Taxonomy" id="71657"/>
    <lineage>
        <taxon>Bacteria</taxon>
        <taxon>Pseudomonadati</taxon>
        <taxon>Pseudomonadota</taxon>
        <taxon>Gammaproteobacteria</taxon>
        <taxon>Enterobacterales</taxon>
        <taxon>Pectobacteriaceae</taxon>
        <taxon>Lonsdalea</taxon>
    </lineage>
</organism>
<dbReference type="PANTHER" id="PTHR31683">
    <property type="entry name" value="PECTATE LYASE 18-RELATED"/>
    <property type="match status" value="1"/>
</dbReference>
<dbReference type="RefSeq" id="WP_074729345.1">
    <property type="nucleotide sequence ID" value="NZ_FNQS01000014.1"/>
</dbReference>
<dbReference type="GO" id="GO:0000272">
    <property type="term" value="P:polysaccharide catabolic process"/>
    <property type="evidence" value="ECO:0007669"/>
    <property type="project" value="UniProtKB-KW"/>
</dbReference>
<reference evidence="4 5" key="1">
    <citation type="submission" date="2016-10" db="EMBL/GenBank/DDBJ databases">
        <authorList>
            <person name="de Groot N.N."/>
        </authorList>
    </citation>
    <scope>NUCLEOTIDE SEQUENCE [LARGE SCALE GENOMIC DNA]</scope>
    <source>
        <strain evidence="4 5">ATCC 29281</strain>
    </source>
</reference>
<dbReference type="SUPFAM" id="SSF51126">
    <property type="entry name" value="Pectin lyase-like"/>
    <property type="match status" value="1"/>
</dbReference>
<evidence type="ECO:0000256" key="2">
    <source>
        <dbReference type="RuleBase" id="RU361173"/>
    </source>
</evidence>
<gene>
    <name evidence="4" type="ORF">SAMN02982996_03135</name>
</gene>
<protein>
    <submittedName>
        <fullName evidence="4">Pectate lyase</fullName>
    </submittedName>
</protein>
<keyword evidence="2" id="KW-0624">Polysaccharide degradation</keyword>
<dbReference type="PANTHER" id="PTHR31683:SF18">
    <property type="entry name" value="PECTATE LYASE 21-RELATED"/>
    <property type="match status" value="1"/>
</dbReference>
<accession>A0A1H4FMD8</accession>
<evidence type="ECO:0000313" key="4">
    <source>
        <dbReference type="EMBL" id="SEA98466.1"/>
    </source>
</evidence>
<dbReference type="GO" id="GO:0005576">
    <property type="term" value="C:extracellular region"/>
    <property type="evidence" value="ECO:0007669"/>
    <property type="project" value="UniProtKB-SubCell"/>
</dbReference>
<dbReference type="Pfam" id="PF00544">
    <property type="entry name" value="Pectate_lyase_4"/>
    <property type="match status" value="1"/>
</dbReference>
<keyword evidence="2" id="KW-0119">Carbohydrate metabolism</keyword>
<keyword evidence="5" id="KW-1185">Reference proteome</keyword>
<evidence type="ECO:0000256" key="1">
    <source>
        <dbReference type="ARBA" id="ARBA00023239"/>
    </source>
</evidence>
<keyword evidence="1 2" id="KW-0456">Lyase</keyword>
<evidence type="ECO:0000259" key="3">
    <source>
        <dbReference type="SMART" id="SM00656"/>
    </source>
</evidence>
<dbReference type="GO" id="GO:0030570">
    <property type="term" value="F:pectate lyase activity"/>
    <property type="evidence" value="ECO:0007669"/>
    <property type="project" value="InterPro"/>
</dbReference>
<dbReference type="InterPro" id="IPR002022">
    <property type="entry name" value="Pec_lyase"/>
</dbReference>
<dbReference type="Proteomes" id="UP000187280">
    <property type="component" value="Unassembled WGS sequence"/>
</dbReference>
<name>A0A1H4FMD8_9GAMM</name>
<keyword evidence="2" id="KW-0964">Secreted</keyword>
<evidence type="ECO:0000313" key="5">
    <source>
        <dbReference type="Proteomes" id="UP000187280"/>
    </source>
</evidence>
<dbReference type="STRING" id="71657.SAMN02982996_03135"/>
<dbReference type="Gene3D" id="2.160.20.10">
    <property type="entry name" value="Single-stranded right-handed beta-helix, Pectin lyase-like"/>
    <property type="match status" value="1"/>
</dbReference>
<dbReference type="SMART" id="SM00656">
    <property type="entry name" value="Amb_all"/>
    <property type="match status" value="1"/>
</dbReference>
<dbReference type="InterPro" id="IPR045032">
    <property type="entry name" value="PEL"/>
</dbReference>
<comment type="subcellular location">
    <subcellularLocation>
        <location evidence="2">Secreted</location>
    </subcellularLocation>
</comment>
<dbReference type="EMBL" id="FNQS01000014">
    <property type="protein sequence ID" value="SEA98466.1"/>
    <property type="molecule type" value="Genomic_DNA"/>
</dbReference>
<feature type="domain" description="Pectate lyase" evidence="3">
    <location>
        <begin position="76"/>
        <end position="334"/>
    </location>
</feature>